<keyword evidence="6" id="KW-0812">Transmembrane</keyword>
<organism evidence="8 9">
    <name type="scientific">Ligilactobacillus murinus DSM 20452 = NBRC 14221</name>
    <dbReference type="NCBI Taxonomy" id="1423772"/>
    <lineage>
        <taxon>Bacteria</taxon>
        <taxon>Bacillati</taxon>
        <taxon>Bacillota</taxon>
        <taxon>Bacilli</taxon>
        <taxon>Lactobacillales</taxon>
        <taxon>Lactobacillaceae</taxon>
        <taxon>Ligilactobacillus</taxon>
    </lineage>
</organism>
<dbReference type="Pfam" id="PF00746">
    <property type="entry name" value="Gram_pos_anchor"/>
    <property type="match status" value="1"/>
</dbReference>
<feature type="region of interest" description="Disordered" evidence="5">
    <location>
        <begin position="1"/>
        <end position="24"/>
    </location>
</feature>
<evidence type="ECO:0000256" key="4">
    <source>
        <dbReference type="ARBA" id="ARBA00023088"/>
    </source>
</evidence>
<evidence type="ECO:0000256" key="1">
    <source>
        <dbReference type="ARBA" id="ARBA00022512"/>
    </source>
</evidence>
<evidence type="ECO:0000256" key="3">
    <source>
        <dbReference type="ARBA" id="ARBA00022729"/>
    </source>
</evidence>
<proteinExistence type="predicted"/>
<sequence length="80" mass="8172">MNSSSTANSLVMTNNSGNAEMNNGGKHDAVAALVAKNNKATANKELPQMGDGMQQGGLLLGLGLMASSLLLATKKKKANK</sequence>
<evidence type="ECO:0000313" key="8">
    <source>
        <dbReference type="EMBL" id="KRM75373.1"/>
    </source>
</evidence>
<keyword evidence="6" id="KW-1133">Transmembrane helix</keyword>
<keyword evidence="6" id="KW-0472">Membrane</keyword>
<dbReference type="AlphaFoldDB" id="A0A0R2B7G1"/>
<keyword evidence="2" id="KW-0964">Secreted</keyword>
<name>A0A0R2B7G1_9LACO</name>
<dbReference type="EMBL" id="AYYN01000067">
    <property type="protein sequence ID" value="KRM75373.1"/>
    <property type="molecule type" value="Genomic_DNA"/>
</dbReference>
<keyword evidence="3" id="KW-0732">Signal</keyword>
<evidence type="ECO:0000256" key="6">
    <source>
        <dbReference type="SAM" id="Phobius"/>
    </source>
</evidence>
<dbReference type="PROSITE" id="PS50847">
    <property type="entry name" value="GRAM_POS_ANCHORING"/>
    <property type="match status" value="1"/>
</dbReference>
<dbReference type="InterPro" id="IPR019931">
    <property type="entry name" value="LPXTG_anchor"/>
</dbReference>
<protein>
    <recommendedName>
        <fullName evidence="7">Gram-positive cocci surface proteins LPxTG domain-containing protein</fullName>
    </recommendedName>
</protein>
<evidence type="ECO:0000256" key="2">
    <source>
        <dbReference type="ARBA" id="ARBA00022525"/>
    </source>
</evidence>
<evidence type="ECO:0000256" key="5">
    <source>
        <dbReference type="SAM" id="MobiDB-lite"/>
    </source>
</evidence>
<feature type="compositionally biased region" description="Polar residues" evidence="5">
    <location>
        <begin position="1"/>
        <end position="21"/>
    </location>
</feature>
<dbReference type="Proteomes" id="UP000051612">
    <property type="component" value="Unassembled WGS sequence"/>
</dbReference>
<evidence type="ECO:0000259" key="7">
    <source>
        <dbReference type="PROSITE" id="PS50847"/>
    </source>
</evidence>
<reference evidence="8 9" key="1">
    <citation type="journal article" date="2015" name="Genome Announc.">
        <title>Expanding the biotechnology potential of lactobacilli through comparative genomics of 213 strains and associated genera.</title>
        <authorList>
            <person name="Sun Z."/>
            <person name="Harris H.M."/>
            <person name="McCann A."/>
            <person name="Guo C."/>
            <person name="Argimon S."/>
            <person name="Zhang W."/>
            <person name="Yang X."/>
            <person name="Jeffery I.B."/>
            <person name="Cooney J.C."/>
            <person name="Kagawa T.F."/>
            <person name="Liu W."/>
            <person name="Song Y."/>
            <person name="Salvetti E."/>
            <person name="Wrobel A."/>
            <person name="Rasinkangas P."/>
            <person name="Parkhill J."/>
            <person name="Rea M.C."/>
            <person name="O'Sullivan O."/>
            <person name="Ritari J."/>
            <person name="Douillard F.P."/>
            <person name="Paul Ross R."/>
            <person name="Yang R."/>
            <person name="Briner A.E."/>
            <person name="Felis G.E."/>
            <person name="de Vos W.M."/>
            <person name="Barrangou R."/>
            <person name="Klaenhammer T.R."/>
            <person name="Caufield P.W."/>
            <person name="Cui Y."/>
            <person name="Zhang H."/>
            <person name="O'Toole P.W."/>
        </authorList>
    </citation>
    <scope>NUCLEOTIDE SEQUENCE [LARGE SCALE GENOMIC DNA]</scope>
    <source>
        <strain evidence="8 9">DSM 20452</strain>
    </source>
</reference>
<keyword evidence="4" id="KW-0572">Peptidoglycan-anchor</keyword>
<dbReference type="NCBIfam" id="TIGR01167">
    <property type="entry name" value="LPXTG_anchor"/>
    <property type="match status" value="1"/>
</dbReference>
<comment type="caution">
    <text evidence="8">The sequence shown here is derived from an EMBL/GenBank/DDBJ whole genome shotgun (WGS) entry which is preliminary data.</text>
</comment>
<keyword evidence="1" id="KW-0134">Cell wall</keyword>
<feature type="domain" description="Gram-positive cocci surface proteins LPxTG" evidence="7">
    <location>
        <begin position="46"/>
        <end position="80"/>
    </location>
</feature>
<gene>
    <name evidence="8" type="ORF">FC48_GL000163</name>
</gene>
<evidence type="ECO:0000313" key="9">
    <source>
        <dbReference type="Proteomes" id="UP000051612"/>
    </source>
</evidence>
<accession>A0A0R2B7G1</accession>
<dbReference type="PATRIC" id="fig|1423772.3.peg.177"/>
<feature type="transmembrane region" description="Helical" evidence="6">
    <location>
        <begin position="53"/>
        <end position="72"/>
    </location>
</feature>